<dbReference type="PANTHER" id="PTHR43280">
    <property type="entry name" value="ARAC-FAMILY TRANSCRIPTIONAL REGULATOR"/>
    <property type="match status" value="1"/>
</dbReference>
<keyword evidence="4" id="KW-0812">Transmembrane</keyword>
<feature type="transmembrane region" description="Helical" evidence="4">
    <location>
        <begin position="105"/>
        <end position="125"/>
    </location>
</feature>
<protein>
    <recommendedName>
        <fullName evidence="5">HTH araC/xylS-type domain-containing protein</fullName>
    </recommendedName>
</protein>
<dbReference type="PROSITE" id="PS00041">
    <property type="entry name" value="HTH_ARAC_FAMILY_1"/>
    <property type="match status" value="1"/>
</dbReference>
<evidence type="ECO:0000256" key="4">
    <source>
        <dbReference type="SAM" id="Phobius"/>
    </source>
</evidence>
<keyword evidence="4" id="KW-0472">Membrane</keyword>
<gene>
    <name evidence="6" type="ORF">BST83_18580</name>
</gene>
<dbReference type="GO" id="GO:0003700">
    <property type="term" value="F:DNA-binding transcription factor activity"/>
    <property type="evidence" value="ECO:0007669"/>
    <property type="project" value="InterPro"/>
</dbReference>
<evidence type="ECO:0000313" key="7">
    <source>
        <dbReference type="Proteomes" id="UP000239522"/>
    </source>
</evidence>
<name>A0A2S7KL43_9FLAO</name>
<feature type="transmembrane region" description="Helical" evidence="4">
    <location>
        <begin position="29"/>
        <end position="50"/>
    </location>
</feature>
<dbReference type="EMBL" id="MQUA01000014">
    <property type="protein sequence ID" value="PQB03310.1"/>
    <property type="molecule type" value="Genomic_DNA"/>
</dbReference>
<reference evidence="6 7" key="1">
    <citation type="submission" date="2016-11" db="EMBL/GenBank/DDBJ databases">
        <title>Trade-off between light-utilization and light-protection in marine flavobacteria.</title>
        <authorList>
            <person name="Kumagai Y."/>
        </authorList>
    </citation>
    <scope>NUCLEOTIDE SEQUENCE [LARGE SCALE GENOMIC DNA]</scope>
    <source>
        <strain evidence="6 7">ATCC 700397</strain>
    </source>
</reference>
<organism evidence="6 7">
    <name type="scientific">Polaribacter filamentus</name>
    <dbReference type="NCBI Taxonomy" id="53483"/>
    <lineage>
        <taxon>Bacteria</taxon>
        <taxon>Pseudomonadati</taxon>
        <taxon>Bacteroidota</taxon>
        <taxon>Flavobacteriia</taxon>
        <taxon>Flavobacteriales</taxon>
        <taxon>Flavobacteriaceae</taxon>
    </lineage>
</organism>
<evidence type="ECO:0000259" key="5">
    <source>
        <dbReference type="PROSITE" id="PS01124"/>
    </source>
</evidence>
<dbReference type="Gene3D" id="1.10.10.60">
    <property type="entry name" value="Homeodomain-like"/>
    <property type="match status" value="1"/>
</dbReference>
<dbReference type="InterPro" id="IPR018062">
    <property type="entry name" value="HTH_AraC-typ_CS"/>
</dbReference>
<evidence type="ECO:0000313" key="6">
    <source>
        <dbReference type="EMBL" id="PQB03310.1"/>
    </source>
</evidence>
<keyword evidence="3" id="KW-0804">Transcription</keyword>
<evidence type="ECO:0000256" key="3">
    <source>
        <dbReference type="ARBA" id="ARBA00023163"/>
    </source>
</evidence>
<evidence type="ECO:0000256" key="2">
    <source>
        <dbReference type="ARBA" id="ARBA00023125"/>
    </source>
</evidence>
<proteinExistence type="predicted"/>
<comment type="caution">
    <text evidence="6">The sequence shown here is derived from an EMBL/GenBank/DDBJ whole genome shotgun (WGS) entry which is preliminary data.</text>
</comment>
<keyword evidence="7" id="KW-1185">Reference proteome</keyword>
<dbReference type="PANTHER" id="PTHR43280:SF29">
    <property type="entry name" value="ARAC-FAMILY TRANSCRIPTIONAL REGULATOR"/>
    <property type="match status" value="1"/>
</dbReference>
<feature type="domain" description="HTH araC/xylS-type" evidence="5">
    <location>
        <begin position="150"/>
        <end position="251"/>
    </location>
</feature>
<dbReference type="InterPro" id="IPR018060">
    <property type="entry name" value="HTH_AraC"/>
</dbReference>
<evidence type="ECO:0000256" key="1">
    <source>
        <dbReference type="ARBA" id="ARBA00023015"/>
    </source>
</evidence>
<feature type="transmembrane region" description="Helical" evidence="4">
    <location>
        <begin position="71"/>
        <end position="93"/>
    </location>
</feature>
<keyword evidence="1" id="KW-0805">Transcription regulation</keyword>
<keyword evidence="4" id="KW-1133">Transmembrane helix</keyword>
<dbReference type="SUPFAM" id="SSF46689">
    <property type="entry name" value="Homeodomain-like"/>
    <property type="match status" value="1"/>
</dbReference>
<dbReference type="PROSITE" id="PS01124">
    <property type="entry name" value="HTH_ARAC_FAMILY_2"/>
    <property type="match status" value="1"/>
</dbReference>
<dbReference type="AlphaFoldDB" id="A0A2S7KL43"/>
<accession>A0A2S7KL43</accession>
<dbReference type="SMART" id="SM00342">
    <property type="entry name" value="HTH_ARAC"/>
    <property type="match status" value="1"/>
</dbReference>
<dbReference type="Proteomes" id="UP000239522">
    <property type="component" value="Unassembled WGS sequence"/>
</dbReference>
<keyword evidence="2" id="KW-0238">DNA-binding</keyword>
<dbReference type="InterPro" id="IPR009057">
    <property type="entry name" value="Homeodomain-like_sf"/>
</dbReference>
<dbReference type="GO" id="GO:0043565">
    <property type="term" value="F:sequence-specific DNA binding"/>
    <property type="evidence" value="ECO:0007669"/>
    <property type="project" value="InterPro"/>
</dbReference>
<dbReference type="Pfam" id="PF12833">
    <property type="entry name" value="HTH_18"/>
    <property type="match status" value="1"/>
</dbReference>
<sequence>MILNYYGIYILNYNTVKSDILLLKIDNPIFFSDKILIKSIGVIPIFVYLFRLCFKHIHFSNTIKKKRLYEIWIYGYLFILVETILITNCYYFNITNPVFDNTIALIIRINAMVSVIFFLSNPFILKYLPLIKKINIIEEKIHVDTFSRVENLFKNEKAYLKKRITIEEVVDRIGTNKKKVQKAIFANSQLNFNDFVNSYRIDRSIQLINSNYLIKKNLKSLSVESGFNSHQTFYRAFKKNKGCTPTEYWKDFRNSKISGEKT</sequence>